<evidence type="ECO:0000313" key="11">
    <source>
        <dbReference type="EMBL" id="RFT14822.1"/>
    </source>
</evidence>
<sequence>MKKTRLNAVHKEAGARMVEFAGFEMPVEYKGIIDEHLAVRTRAGLFDVSHMGEIIVEGPEALACVQYLTPNDAGKLAPGQVQYTALTTPEGTFVDDMLVYCLSVPDKYLLVVNAANTDKDFAWVKEKAAPFRVFVVNRSDEHSQLALQGPLAQEILQPLTDLDLGQMKSFTFAFGKVAGIDCLVSRTGYTGEDGFEIYTLAQNPEVIWKAIMAQGTPRGLLPVGLGARDTLRLEAKLMLYGNDISDKTTVLEADLKWIVKFQKGDFLGKAVLEKQLQEGLKRKLVGFEVLDKGIARPHYPVFAGGRQVSEVCSGTFAPYVKKAIGLVYLPIEYTEIGTEFEIGVRDRKLKARVIPTPFYKREKK</sequence>
<evidence type="ECO:0000256" key="5">
    <source>
        <dbReference type="ARBA" id="ARBA00031395"/>
    </source>
</evidence>
<dbReference type="NCBIfam" id="TIGR00528">
    <property type="entry name" value="gcvT"/>
    <property type="match status" value="1"/>
</dbReference>
<dbReference type="GO" id="GO:0032259">
    <property type="term" value="P:methylation"/>
    <property type="evidence" value="ECO:0007669"/>
    <property type="project" value="UniProtKB-KW"/>
</dbReference>
<dbReference type="HAMAP" id="MF_00259">
    <property type="entry name" value="GcvT"/>
    <property type="match status" value="1"/>
</dbReference>
<evidence type="ECO:0000256" key="2">
    <source>
        <dbReference type="ARBA" id="ARBA00012616"/>
    </source>
</evidence>
<dbReference type="InterPro" id="IPR006223">
    <property type="entry name" value="GcvT"/>
</dbReference>
<comment type="catalytic activity">
    <reaction evidence="6 7">
        <text>N(6)-[(R)-S(8)-aminomethyldihydrolipoyl]-L-lysyl-[protein] + (6S)-5,6,7,8-tetrahydrofolate = N(6)-[(R)-dihydrolipoyl]-L-lysyl-[protein] + (6R)-5,10-methylene-5,6,7,8-tetrahydrofolate + NH4(+)</text>
        <dbReference type="Rhea" id="RHEA:16945"/>
        <dbReference type="Rhea" id="RHEA-COMP:10475"/>
        <dbReference type="Rhea" id="RHEA-COMP:10492"/>
        <dbReference type="ChEBI" id="CHEBI:15636"/>
        <dbReference type="ChEBI" id="CHEBI:28938"/>
        <dbReference type="ChEBI" id="CHEBI:57453"/>
        <dbReference type="ChEBI" id="CHEBI:83100"/>
        <dbReference type="ChEBI" id="CHEBI:83143"/>
        <dbReference type="EC" id="2.1.2.10"/>
    </reaction>
</comment>
<dbReference type="InterPro" id="IPR029043">
    <property type="entry name" value="GcvT/YgfZ_C"/>
</dbReference>
<dbReference type="GO" id="GO:0008168">
    <property type="term" value="F:methyltransferase activity"/>
    <property type="evidence" value="ECO:0007669"/>
    <property type="project" value="UniProtKB-KW"/>
</dbReference>
<dbReference type="SUPFAM" id="SSF103025">
    <property type="entry name" value="Folate-binding domain"/>
    <property type="match status" value="1"/>
</dbReference>
<organism evidence="11 12">
    <name type="scientific">Candidatus Saccharicenans subterraneus</name>
    <dbReference type="NCBI Taxonomy" id="2508984"/>
    <lineage>
        <taxon>Bacteria</taxon>
        <taxon>Candidatus Aminicenantota</taxon>
        <taxon>Candidatus Aminicenantia</taxon>
        <taxon>Candidatus Aminicenantales</taxon>
        <taxon>Candidatus Saccharicenantaceae</taxon>
        <taxon>Candidatus Saccharicenans</taxon>
    </lineage>
</organism>
<evidence type="ECO:0000256" key="4">
    <source>
        <dbReference type="ARBA" id="ARBA00022679"/>
    </source>
</evidence>
<dbReference type="FunFam" id="2.40.30.110:FF:000003">
    <property type="entry name" value="Aminomethyltransferase"/>
    <property type="match status" value="1"/>
</dbReference>
<evidence type="ECO:0000259" key="9">
    <source>
        <dbReference type="Pfam" id="PF01571"/>
    </source>
</evidence>
<dbReference type="InterPro" id="IPR027266">
    <property type="entry name" value="TrmE/GcvT-like"/>
</dbReference>
<dbReference type="InterPro" id="IPR022903">
    <property type="entry name" value="GcvT_bac"/>
</dbReference>
<protein>
    <recommendedName>
        <fullName evidence="2 7">Aminomethyltransferase</fullName>
        <ecNumber evidence="2 7">2.1.2.10</ecNumber>
    </recommendedName>
    <alternativeName>
        <fullName evidence="5 7">Glycine cleavage system T protein</fullName>
    </alternativeName>
</protein>
<dbReference type="InterPro" id="IPR006222">
    <property type="entry name" value="GCVT_N"/>
</dbReference>
<accession>A0A3E2BJI3</accession>
<dbReference type="GO" id="GO:0008483">
    <property type="term" value="F:transaminase activity"/>
    <property type="evidence" value="ECO:0007669"/>
    <property type="project" value="UniProtKB-KW"/>
</dbReference>
<feature type="domain" description="Aminomethyltransferase C-terminal" evidence="10">
    <location>
        <begin position="282"/>
        <end position="360"/>
    </location>
</feature>
<dbReference type="EMBL" id="QUAH01000018">
    <property type="protein sequence ID" value="RFT14822.1"/>
    <property type="molecule type" value="Genomic_DNA"/>
</dbReference>
<evidence type="ECO:0000256" key="7">
    <source>
        <dbReference type="HAMAP-Rule" id="MF_00259"/>
    </source>
</evidence>
<dbReference type="InterPro" id="IPR013977">
    <property type="entry name" value="GcvT_C"/>
</dbReference>
<comment type="subunit">
    <text evidence="7">The glycine cleavage system is composed of four proteins: P, T, L and H.</text>
</comment>
<keyword evidence="11" id="KW-0489">Methyltransferase</keyword>
<dbReference type="Pfam" id="PF08669">
    <property type="entry name" value="GCV_T_C"/>
    <property type="match status" value="1"/>
</dbReference>
<dbReference type="GO" id="GO:0005960">
    <property type="term" value="C:glycine cleavage complex"/>
    <property type="evidence" value="ECO:0007669"/>
    <property type="project" value="InterPro"/>
</dbReference>
<feature type="binding site" evidence="8">
    <location>
        <position position="196"/>
    </location>
    <ligand>
        <name>substrate</name>
    </ligand>
</feature>
<comment type="caution">
    <text evidence="11">The sequence shown here is derived from an EMBL/GenBank/DDBJ whole genome shotgun (WGS) entry which is preliminary data.</text>
</comment>
<evidence type="ECO:0000256" key="8">
    <source>
        <dbReference type="PIRSR" id="PIRSR006487-1"/>
    </source>
</evidence>
<dbReference type="AlphaFoldDB" id="A0A3E2BJI3"/>
<dbReference type="SUPFAM" id="SSF101790">
    <property type="entry name" value="Aminomethyltransferase beta-barrel domain"/>
    <property type="match status" value="1"/>
</dbReference>
<dbReference type="NCBIfam" id="NF001567">
    <property type="entry name" value="PRK00389.1"/>
    <property type="match status" value="1"/>
</dbReference>
<dbReference type="PANTHER" id="PTHR43757:SF2">
    <property type="entry name" value="AMINOMETHYLTRANSFERASE, MITOCHONDRIAL"/>
    <property type="match status" value="1"/>
</dbReference>
<feature type="domain" description="GCVT N-terminal" evidence="9">
    <location>
        <begin position="7"/>
        <end position="263"/>
    </location>
</feature>
<gene>
    <name evidence="7" type="primary">gcvT</name>
    <name evidence="11" type="ORF">OP8BY_1515</name>
</gene>
<dbReference type="GO" id="GO:0019464">
    <property type="term" value="P:glycine decarboxylation via glycine cleavage system"/>
    <property type="evidence" value="ECO:0007669"/>
    <property type="project" value="UniProtKB-UniRule"/>
</dbReference>
<dbReference type="PANTHER" id="PTHR43757">
    <property type="entry name" value="AMINOMETHYLTRANSFERASE"/>
    <property type="match status" value="1"/>
</dbReference>
<dbReference type="GO" id="GO:0005829">
    <property type="term" value="C:cytosol"/>
    <property type="evidence" value="ECO:0007669"/>
    <property type="project" value="TreeGrafter"/>
</dbReference>
<proteinExistence type="inferred from homology"/>
<dbReference type="FunFam" id="3.30.70.1400:FF:000001">
    <property type="entry name" value="Aminomethyltransferase"/>
    <property type="match status" value="1"/>
</dbReference>
<dbReference type="Gene3D" id="2.40.30.110">
    <property type="entry name" value="Aminomethyltransferase beta-barrel domains"/>
    <property type="match status" value="1"/>
</dbReference>
<dbReference type="Proteomes" id="UP000257323">
    <property type="component" value="Unassembled WGS sequence"/>
</dbReference>
<comment type="similarity">
    <text evidence="1 7">Belongs to the GcvT family.</text>
</comment>
<comment type="function">
    <text evidence="7">The glycine cleavage system catalyzes the degradation of glycine.</text>
</comment>
<name>A0A3E2BJI3_9BACT</name>
<dbReference type="EC" id="2.1.2.10" evidence="2 7"/>
<reference evidence="11 12" key="1">
    <citation type="submission" date="2018-08" db="EMBL/GenBank/DDBJ databases">
        <title>Genome analysis of the thermophilic bacterium of the candidate phylum Aminicenantes from deep subsurface aquifer revealed its physiology and ecological role.</title>
        <authorList>
            <person name="Kadnikov V.V."/>
            <person name="Mardanov A.V."/>
            <person name="Beletsky A.V."/>
            <person name="Karnachuk O.V."/>
            <person name="Ravin N.V."/>
        </authorList>
    </citation>
    <scope>NUCLEOTIDE SEQUENCE [LARGE SCALE GENOMIC DNA]</scope>
    <source>
        <strain evidence="11">BY38</strain>
    </source>
</reference>
<dbReference type="GO" id="GO:0004047">
    <property type="term" value="F:aminomethyltransferase activity"/>
    <property type="evidence" value="ECO:0007669"/>
    <property type="project" value="UniProtKB-UniRule"/>
</dbReference>
<evidence type="ECO:0000313" key="12">
    <source>
        <dbReference type="Proteomes" id="UP000257323"/>
    </source>
</evidence>
<dbReference type="Pfam" id="PF01571">
    <property type="entry name" value="GCV_T"/>
    <property type="match status" value="1"/>
</dbReference>
<evidence type="ECO:0000256" key="6">
    <source>
        <dbReference type="ARBA" id="ARBA00047665"/>
    </source>
</evidence>
<dbReference type="Gene3D" id="3.30.70.1400">
    <property type="entry name" value="Aminomethyltransferase beta-barrel domains"/>
    <property type="match status" value="1"/>
</dbReference>
<dbReference type="PIRSF" id="PIRSF006487">
    <property type="entry name" value="GcvT"/>
    <property type="match status" value="1"/>
</dbReference>
<keyword evidence="4 7" id="KW-0808">Transferase</keyword>
<keyword evidence="3 7" id="KW-0032">Aminotransferase</keyword>
<dbReference type="Gene3D" id="3.30.1360.120">
    <property type="entry name" value="Probable tRNA modification gtpase trme, domain 1"/>
    <property type="match status" value="1"/>
</dbReference>
<evidence type="ECO:0000256" key="1">
    <source>
        <dbReference type="ARBA" id="ARBA00008609"/>
    </source>
</evidence>
<dbReference type="Gene3D" id="4.10.1250.10">
    <property type="entry name" value="Aminomethyltransferase fragment"/>
    <property type="match status" value="1"/>
</dbReference>
<evidence type="ECO:0000259" key="10">
    <source>
        <dbReference type="Pfam" id="PF08669"/>
    </source>
</evidence>
<dbReference type="InterPro" id="IPR028896">
    <property type="entry name" value="GcvT/YgfZ/DmdA"/>
</dbReference>
<evidence type="ECO:0000256" key="3">
    <source>
        <dbReference type="ARBA" id="ARBA00022576"/>
    </source>
</evidence>